<dbReference type="EMBL" id="JAFJZO010000034">
    <property type="protein sequence ID" value="KAG5494014.1"/>
    <property type="molecule type" value="Genomic_DNA"/>
</dbReference>
<accession>A0A836L0S0</accession>
<organism evidence="11 12">
    <name type="scientific">Porcisia hertigi</name>
    <dbReference type="NCBI Taxonomy" id="2761500"/>
    <lineage>
        <taxon>Eukaryota</taxon>
        <taxon>Discoba</taxon>
        <taxon>Euglenozoa</taxon>
        <taxon>Kinetoplastea</taxon>
        <taxon>Metakinetoplastina</taxon>
        <taxon>Trypanosomatida</taxon>
        <taxon>Trypanosomatidae</taxon>
        <taxon>Leishmaniinae</taxon>
        <taxon>Porcisia</taxon>
    </lineage>
</organism>
<evidence type="ECO:0000313" key="11">
    <source>
        <dbReference type="EMBL" id="KAG5494014.1"/>
    </source>
</evidence>
<dbReference type="GO" id="GO:0006614">
    <property type="term" value="P:SRP-dependent cotranslational protein targeting to membrane"/>
    <property type="evidence" value="ECO:0007669"/>
    <property type="project" value="InterPro"/>
</dbReference>
<evidence type="ECO:0000256" key="1">
    <source>
        <dbReference type="ARBA" id="ARBA00004496"/>
    </source>
</evidence>
<dbReference type="InterPro" id="IPR034652">
    <property type="entry name" value="SRP68-RBD"/>
</dbReference>
<feature type="compositionally biased region" description="Polar residues" evidence="10">
    <location>
        <begin position="576"/>
        <end position="591"/>
    </location>
</feature>
<dbReference type="Gene3D" id="1.10.3450.40">
    <property type="entry name" value="Signal recognition particle, SRP68 subunit, RNA-binding domain"/>
    <property type="match status" value="1"/>
</dbReference>
<dbReference type="Proteomes" id="UP000674318">
    <property type="component" value="Unassembled WGS sequence"/>
</dbReference>
<comment type="caution">
    <text evidence="11">The sequence shown here is derived from an EMBL/GenBank/DDBJ whole genome shotgun (WGS) entry which is preliminary data.</text>
</comment>
<name>A0A836L0S0_9TRYP</name>
<keyword evidence="4" id="KW-0963">Cytoplasm</keyword>
<dbReference type="AlphaFoldDB" id="A0A836L0S0"/>
<comment type="subcellular location">
    <subcellularLocation>
        <location evidence="1">Cytoplasm</location>
    </subcellularLocation>
    <subcellularLocation>
        <location evidence="2">Nucleus</location>
        <location evidence="2">Nucleolus</location>
    </subcellularLocation>
</comment>
<dbReference type="PANTHER" id="PTHR12860:SF0">
    <property type="entry name" value="SIGNAL RECOGNITION PARTICLE SUBUNIT SRP68"/>
    <property type="match status" value="1"/>
</dbReference>
<evidence type="ECO:0000256" key="4">
    <source>
        <dbReference type="ARBA" id="ARBA00022490"/>
    </source>
</evidence>
<protein>
    <recommendedName>
        <fullName evidence="9">Signal recognition particle subunit SRP68</fullName>
    </recommendedName>
</protein>
<dbReference type="GO" id="GO:0005730">
    <property type="term" value="C:nucleolus"/>
    <property type="evidence" value="ECO:0007669"/>
    <property type="project" value="UniProtKB-SubCell"/>
</dbReference>
<reference evidence="11 12" key="1">
    <citation type="submission" date="2021-02" db="EMBL/GenBank/DDBJ databases">
        <title>Porcisia hertigi Genome sequencing and assembly.</title>
        <authorList>
            <person name="Almutairi H."/>
            <person name="Gatherer D."/>
        </authorList>
    </citation>
    <scope>NUCLEOTIDE SEQUENCE [LARGE SCALE GENOMIC DNA]</scope>
    <source>
        <strain evidence="11 12">C119</strain>
    </source>
</reference>
<dbReference type="InterPro" id="IPR038253">
    <property type="entry name" value="SRP68_N_sf"/>
</dbReference>
<sequence>MAVDLDLTLFIKETQLQHGLRTEDYIRYHHYISNRLASLRQQLNLSNDKKKFLHKEVTPQNATDARHLMLLALYAERCWAGAEAMQAQLQIQKDSHGGDVKKPKGGVPPQAQYRKRLNKSVKWALKLHEVANAVASDRVKKECLAYFKDTAGRCHASHGRFKEAKEAFLGAREIYATLRSTSSAMQWVVIAGKMNELDDRVTYCMQRLGEDLASYRPAAIFTGPDANDSADDGAVLASGPSQLSWNGRALNVYSIKVKDALREAQAVEVESNQAKLQETHGVMAVGQSNRVLDLMDRRINYYNDALAHARQDLRAAPEGSVKMDYQLIVHYILFHLAQETLRRSLFLADLYTRRFDATERTLKSADADLTSQSSSPPRGHVQQQQQQRRKKAEVAPTQYASPLEVVRLYQAAAGSVDEMELLPGVSGRDDVESLHAVCAAGQLFFTGESWRLSGSWATARKYYRDALALLQGAHGPHVASLQKHIEQRLVRGAAEVVLSASSMYASPDSGDSAPSATYLMDADEEMTRVAQGVLRFPPDYHAAPCKPVFVDIASTFMDYPLGSDDEAEPSRHASVETASSVTTAQNVSASAAQPKKKAWMFGWGS</sequence>
<dbReference type="KEGG" id="phet:94287969"/>
<evidence type="ECO:0000256" key="7">
    <source>
        <dbReference type="ARBA" id="ARBA00023242"/>
    </source>
</evidence>
<dbReference type="OrthoDB" id="10255118at2759"/>
<keyword evidence="7" id="KW-0539">Nucleus</keyword>
<keyword evidence="5" id="KW-0694">RNA-binding</keyword>
<evidence type="ECO:0000256" key="8">
    <source>
        <dbReference type="ARBA" id="ARBA00023274"/>
    </source>
</evidence>
<dbReference type="InterPro" id="IPR026258">
    <property type="entry name" value="SRP68"/>
</dbReference>
<dbReference type="PANTHER" id="PTHR12860">
    <property type="entry name" value="SIGNAL RECOGNITION PARTICLE 68 KDA PROTEIN"/>
    <property type="match status" value="1"/>
</dbReference>
<keyword evidence="6" id="KW-0733">Signal recognition particle</keyword>
<dbReference type="GO" id="GO:0005047">
    <property type="term" value="F:signal recognition particle binding"/>
    <property type="evidence" value="ECO:0007669"/>
    <property type="project" value="InterPro"/>
</dbReference>
<dbReference type="GeneID" id="94287969"/>
<feature type="region of interest" description="Disordered" evidence="10">
    <location>
        <begin position="366"/>
        <end position="396"/>
    </location>
</feature>
<feature type="region of interest" description="Disordered" evidence="10">
    <location>
        <begin position="563"/>
        <end position="594"/>
    </location>
</feature>
<evidence type="ECO:0000256" key="5">
    <source>
        <dbReference type="ARBA" id="ARBA00022884"/>
    </source>
</evidence>
<evidence type="ECO:0000313" key="12">
    <source>
        <dbReference type="Proteomes" id="UP000674318"/>
    </source>
</evidence>
<evidence type="ECO:0000256" key="3">
    <source>
        <dbReference type="ARBA" id="ARBA00009352"/>
    </source>
</evidence>
<dbReference type="Pfam" id="PF16969">
    <property type="entry name" value="SRP68"/>
    <property type="match status" value="1"/>
</dbReference>
<evidence type="ECO:0000256" key="9">
    <source>
        <dbReference type="ARBA" id="ARBA00029498"/>
    </source>
</evidence>
<dbReference type="GO" id="GO:0008312">
    <property type="term" value="F:7S RNA binding"/>
    <property type="evidence" value="ECO:0007669"/>
    <property type="project" value="InterPro"/>
</dbReference>
<keyword evidence="12" id="KW-1185">Reference proteome</keyword>
<dbReference type="RefSeq" id="XP_067754049.1">
    <property type="nucleotide sequence ID" value="XM_067897892.1"/>
</dbReference>
<dbReference type="GO" id="GO:0030942">
    <property type="term" value="F:endoplasmic reticulum signal peptide binding"/>
    <property type="evidence" value="ECO:0007669"/>
    <property type="project" value="InterPro"/>
</dbReference>
<evidence type="ECO:0000256" key="2">
    <source>
        <dbReference type="ARBA" id="ARBA00004604"/>
    </source>
</evidence>
<keyword evidence="8" id="KW-0687">Ribonucleoprotein</keyword>
<gene>
    <name evidence="11" type="ORF">JKF63_01847</name>
</gene>
<dbReference type="GO" id="GO:0005786">
    <property type="term" value="C:signal recognition particle, endoplasmic reticulum targeting"/>
    <property type="evidence" value="ECO:0007669"/>
    <property type="project" value="UniProtKB-KW"/>
</dbReference>
<dbReference type="CDD" id="cd15481">
    <property type="entry name" value="SRP68-RBD"/>
    <property type="match status" value="1"/>
</dbReference>
<evidence type="ECO:0000256" key="10">
    <source>
        <dbReference type="SAM" id="MobiDB-lite"/>
    </source>
</evidence>
<proteinExistence type="inferred from homology"/>
<evidence type="ECO:0000256" key="6">
    <source>
        <dbReference type="ARBA" id="ARBA00023135"/>
    </source>
</evidence>
<comment type="similarity">
    <text evidence="3">Belongs to the SRP68 family.</text>
</comment>